<evidence type="ECO:0008006" key="3">
    <source>
        <dbReference type="Google" id="ProtNLM"/>
    </source>
</evidence>
<proteinExistence type="predicted"/>
<evidence type="ECO:0000313" key="2">
    <source>
        <dbReference type="Proteomes" id="UP000230759"/>
    </source>
</evidence>
<dbReference type="EMBL" id="PCSV01000037">
    <property type="protein sequence ID" value="PIP57069.1"/>
    <property type="molecule type" value="Genomic_DNA"/>
</dbReference>
<accession>A0A2H0BHN9</accession>
<reference evidence="1 2" key="1">
    <citation type="submission" date="2017-09" db="EMBL/GenBank/DDBJ databases">
        <title>Depth-based differentiation of microbial function through sediment-hosted aquifers and enrichment of novel symbionts in the deep terrestrial subsurface.</title>
        <authorList>
            <person name="Probst A.J."/>
            <person name="Ladd B."/>
            <person name="Jarett J.K."/>
            <person name="Geller-Mcgrath D.E."/>
            <person name="Sieber C.M."/>
            <person name="Emerson J.B."/>
            <person name="Anantharaman K."/>
            <person name="Thomas B.C."/>
            <person name="Malmstrom R."/>
            <person name="Stieglmeier M."/>
            <person name="Klingl A."/>
            <person name="Woyke T."/>
            <person name="Ryan C.M."/>
            <person name="Banfield J.F."/>
        </authorList>
    </citation>
    <scope>NUCLEOTIDE SEQUENCE [LARGE SCALE GENOMIC DNA]</scope>
    <source>
        <strain evidence="1">CG22_combo_CG10-13_8_21_14_all_45_10</strain>
    </source>
</reference>
<comment type="caution">
    <text evidence="1">The sequence shown here is derived from an EMBL/GenBank/DDBJ whole genome shotgun (WGS) entry which is preliminary data.</text>
</comment>
<dbReference type="Gene3D" id="1.20.272.10">
    <property type="match status" value="1"/>
</dbReference>
<dbReference type="InterPro" id="IPR008921">
    <property type="entry name" value="DNA_pol3_clamp-load_cplx_C"/>
</dbReference>
<dbReference type="SUPFAM" id="SSF48019">
    <property type="entry name" value="post-AAA+ oligomerization domain-like"/>
    <property type="match status" value="1"/>
</dbReference>
<name>A0A2H0BHN9_9BACT</name>
<dbReference type="Proteomes" id="UP000230759">
    <property type="component" value="Unassembled WGS sequence"/>
</dbReference>
<organism evidence="1 2">
    <name type="scientific">Candidatus Woesebacteria bacterium CG22_combo_CG10-13_8_21_14_all_45_10</name>
    <dbReference type="NCBI Taxonomy" id="1975060"/>
    <lineage>
        <taxon>Bacteria</taxon>
        <taxon>Candidatus Woeseibacteriota</taxon>
    </lineage>
</organism>
<sequence>MKVIILHGDYLTKSYTRLTKFIEIAKSRGWEIVEDVIETTPSLFDHERLFVFRGYQKLSKDDIKNLSKFPGTLVIYQEGVIPALFLKNLPKDTKIERYDLPKLIWNFLDNPNVKMLHQVIKHEPVEFVFAILAKRFRDLYWVATDPKTLPYQDWQISRLKKQSEKYTTRRVVQIINELSKIDIDAKTSKVDLLSALDFFLITRLK</sequence>
<dbReference type="GO" id="GO:0006260">
    <property type="term" value="P:DNA replication"/>
    <property type="evidence" value="ECO:0007669"/>
    <property type="project" value="InterPro"/>
</dbReference>
<gene>
    <name evidence="1" type="ORF">COX04_01515</name>
</gene>
<dbReference type="GO" id="GO:0003677">
    <property type="term" value="F:DNA binding"/>
    <property type="evidence" value="ECO:0007669"/>
    <property type="project" value="InterPro"/>
</dbReference>
<protein>
    <recommendedName>
        <fullName evidence="3">DNA polymerase III delta N-terminal domain-containing protein</fullName>
    </recommendedName>
</protein>
<evidence type="ECO:0000313" key="1">
    <source>
        <dbReference type="EMBL" id="PIP57069.1"/>
    </source>
</evidence>
<dbReference type="AlphaFoldDB" id="A0A2H0BHN9"/>